<dbReference type="Proteomes" id="UP000238701">
    <property type="component" value="Unassembled WGS sequence"/>
</dbReference>
<dbReference type="EMBL" id="OMOD01000021">
    <property type="protein sequence ID" value="SPF33413.1"/>
    <property type="molecule type" value="Genomic_DNA"/>
</dbReference>
<dbReference type="Gene3D" id="3.30.70.940">
    <property type="entry name" value="NusG, N-terminal domain"/>
    <property type="match status" value="1"/>
</dbReference>
<dbReference type="InterPro" id="IPR036735">
    <property type="entry name" value="NGN_dom_sf"/>
</dbReference>
<gene>
    <name evidence="3" type="ORF">SBA1_1170007</name>
</gene>
<evidence type="ECO:0000259" key="2">
    <source>
        <dbReference type="Pfam" id="PF02357"/>
    </source>
</evidence>
<evidence type="ECO:0000313" key="4">
    <source>
        <dbReference type="Proteomes" id="UP000238701"/>
    </source>
</evidence>
<sequence>MTAASHLLVPENHLWYAIQTRYRFEKKVTTQLQRKGIETFLPVLEQIHHWSDREKRVNTLLFSGYTFARINPSSWSRMDLLRTVGVIGLIAFAGQVIPIPAKQIDDLQMLLSQKVPCALRAFLKIGQRVRIRGGCLDGLEGILDERGEKNLVISVDSIQRSVAMRIEGYELELI</sequence>
<dbReference type="OrthoDB" id="9790639at2"/>
<keyword evidence="1" id="KW-0804">Transcription</keyword>
<name>A0A2U3K182_9BACT</name>
<evidence type="ECO:0000313" key="3">
    <source>
        <dbReference type="EMBL" id="SPF33413.1"/>
    </source>
</evidence>
<reference evidence="4" key="1">
    <citation type="submission" date="2018-02" db="EMBL/GenBank/DDBJ databases">
        <authorList>
            <person name="Hausmann B."/>
        </authorList>
    </citation>
    <scope>NUCLEOTIDE SEQUENCE [LARGE SCALE GENOMIC DNA]</scope>
    <source>
        <strain evidence="4">Peat soil MAG SbA1</strain>
    </source>
</reference>
<accession>A0A2U3K182</accession>
<dbReference type="Pfam" id="PF02357">
    <property type="entry name" value="NusG"/>
    <property type="match status" value="1"/>
</dbReference>
<organism evidence="3 4">
    <name type="scientific">Candidatus Sulfotelmatobacter kueseliae</name>
    <dbReference type="NCBI Taxonomy" id="2042962"/>
    <lineage>
        <taxon>Bacteria</taxon>
        <taxon>Pseudomonadati</taxon>
        <taxon>Acidobacteriota</taxon>
        <taxon>Terriglobia</taxon>
        <taxon>Terriglobales</taxon>
        <taxon>Candidatus Korobacteraceae</taxon>
        <taxon>Candidatus Sulfotelmatobacter</taxon>
    </lineage>
</organism>
<evidence type="ECO:0000256" key="1">
    <source>
        <dbReference type="ARBA" id="ARBA00023163"/>
    </source>
</evidence>
<feature type="domain" description="NusG-like N-terminal" evidence="2">
    <location>
        <begin position="15"/>
        <end position="107"/>
    </location>
</feature>
<protein>
    <submittedName>
        <fullName evidence="3">Putative NusG antitermination factor</fullName>
    </submittedName>
</protein>
<dbReference type="NCBIfam" id="NF033644">
    <property type="entry name" value="antiterm_UpxY"/>
    <property type="match status" value="1"/>
</dbReference>
<proteinExistence type="predicted"/>
<dbReference type="InterPro" id="IPR006645">
    <property type="entry name" value="NGN-like_dom"/>
</dbReference>
<dbReference type="AlphaFoldDB" id="A0A2U3K182"/>
<dbReference type="SUPFAM" id="SSF82679">
    <property type="entry name" value="N-utilization substance G protein NusG, N-terminal domain"/>
    <property type="match status" value="1"/>
</dbReference>
<dbReference type="GO" id="GO:0006354">
    <property type="term" value="P:DNA-templated transcription elongation"/>
    <property type="evidence" value="ECO:0007669"/>
    <property type="project" value="InterPro"/>
</dbReference>